<proteinExistence type="predicted"/>
<reference evidence="2 3" key="1">
    <citation type="submission" date="2019-05" db="EMBL/GenBank/DDBJ databases">
        <title>Another draft genome of Portunus trituberculatus and its Hox gene families provides insights of decapod evolution.</title>
        <authorList>
            <person name="Jeong J.-H."/>
            <person name="Song I."/>
            <person name="Kim S."/>
            <person name="Choi T."/>
            <person name="Kim D."/>
            <person name="Ryu S."/>
            <person name="Kim W."/>
        </authorList>
    </citation>
    <scope>NUCLEOTIDE SEQUENCE [LARGE SCALE GENOMIC DNA]</scope>
    <source>
        <tissue evidence="2">Muscle</tissue>
    </source>
</reference>
<dbReference type="Proteomes" id="UP000324222">
    <property type="component" value="Unassembled WGS sequence"/>
</dbReference>
<dbReference type="EMBL" id="VSRR010000015">
    <property type="protein sequence ID" value="MPC08052.1"/>
    <property type="molecule type" value="Genomic_DNA"/>
</dbReference>
<protein>
    <submittedName>
        <fullName evidence="2">Uncharacterized protein</fullName>
    </submittedName>
</protein>
<evidence type="ECO:0000256" key="1">
    <source>
        <dbReference type="SAM" id="MobiDB-lite"/>
    </source>
</evidence>
<sequence>MANSYDGRGAHLGQKAEVVTWRGWRRVQESGDATTPRHPRPKRGRKSDPQPKSHSEICPTYLQHVGDAQFACEGEINYPPFSKPYGWA</sequence>
<accession>A0A5B7CEL1</accession>
<comment type="caution">
    <text evidence="2">The sequence shown here is derived from an EMBL/GenBank/DDBJ whole genome shotgun (WGS) entry which is preliminary data.</text>
</comment>
<feature type="compositionally biased region" description="Basic and acidic residues" evidence="1">
    <location>
        <begin position="46"/>
        <end position="55"/>
    </location>
</feature>
<dbReference type="AlphaFoldDB" id="A0A5B7CEL1"/>
<feature type="region of interest" description="Disordered" evidence="1">
    <location>
        <begin position="22"/>
        <end position="56"/>
    </location>
</feature>
<evidence type="ECO:0000313" key="3">
    <source>
        <dbReference type="Proteomes" id="UP000324222"/>
    </source>
</evidence>
<organism evidence="2 3">
    <name type="scientific">Portunus trituberculatus</name>
    <name type="common">Swimming crab</name>
    <name type="synonym">Neptunus trituberculatus</name>
    <dbReference type="NCBI Taxonomy" id="210409"/>
    <lineage>
        <taxon>Eukaryota</taxon>
        <taxon>Metazoa</taxon>
        <taxon>Ecdysozoa</taxon>
        <taxon>Arthropoda</taxon>
        <taxon>Crustacea</taxon>
        <taxon>Multicrustacea</taxon>
        <taxon>Malacostraca</taxon>
        <taxon>Eumalacostraca</taxon>
        <taxon>Eucarida</taxon>
        <taxon>Decapoda</taxon>
        <taxon>Pleocyemata</taxon>
        <taxon>Brachyura</taxon>
        <taxon>Eubrachyura</taxon>
        <taxon>Portunoidea</taxon>
        <taxon>Portunidae</taxon>
        <taxon>Portuninae</taxon>
        <taxon>Portunus</taxon>
    </lineage>
</organism>
<keyword evidence="3" id="KW-1185">Reference proteome</keyword>
<name>A0A5B7CEL1_PORTR</name>
<gene>
    <name evidence="2" type="ORF">E2C01_000623</name>
</gene>
<evidence type="ECO:0000313" key="2">
    <source>
        <dbReference type="EMBL" id="MPC08052.1"/>
    </source>
</evidence>